<organism evidence="1 2">
    <name type="scientific">Melanopsichium pennsylvanicum</name>
    <dbReference type="NCBI Taxonomy" id="63383"/>
    <lineage>
        <taxon>Eukaryota</taxon>
        <taxon>Fungi</taxon>
        <taxon>Dikarya</taxon>
        <taxon>Basidiomycota</taxon>
        <taxon>Ustilaginomycotina</taxon>
        <taxon>Ustilaginomycetes</taxon>
        <taxon>Ustilaginales</taxon>
        <taxon>Ustilaginaceae</taxon>
        <taxon>Melanopsichium</taxon>
    </lineage>
</organism>
<gene>
    <name evidence="1" type="ORF">MEPE_03534</name>
</gene>
<accession>A0AAJ5C5K1</accession>
<dbReference type="AlphaFoldDB" id="A0AAJ5C5K1"/>
<evidence type="ECO:0000313" key="1">
    <source>
        <dbReference type="EMBL" id="SNX84825.1"/>
    </source>
</evidence>
<keyword evidence="2" id="KW-1185">Reference proteome</keyword>
<dbReference type="Proteomes" id="UP001294444">
    <property type="component" value="Unassembled WGS sequence"/>
</dbReference>
<comment type="caution">
    <text evidence="1">The sequence shown here is derived from an EMBL/GenBank/DDBJ whole genome shotgun (WGS) entry which is preliminary data.</text>
</comment>
<proteinExistence type="predicted"/>
<evidence type="ECO:0000313" key="2">
    <source>
        <dbReference type="Proteomes" id="UP001294444"/>
    </source>
</evidence>
<name>A0AAJ5C5K1_9BASI</name>
<reference evidence="1" key="1">
    <citation type="submission" date="2023-10" db="EMBL/GenBank/DDBJ databases">
        <authorList>
            <person name="Guldener U."/>
        </authorList>
    </citation>
    <scope>NUCLEOTIDE SEQUENCE</scope>
    <source>
        <strain evidence="1">Mp4</strain>
    </source>
</reference>
<protein>
    <submittedName>
        <fullName evidence="1">Uncharacterized protein</fullName>
    </submittedName>
</protein>
<sequence length="137" mass="14984">MLFALNAHPMQEILHCFAPMIVAQNSHHNTSLDDIGCGFVQKGHVDVTDGSIYADAVGYKWYGLHGADILSLLSCFYMSHSHALRFASNMALLNNVASTRASLQLDATSHNKLNQDCARLVSDVTDCIWDGAWACIS</sequence>
<dbReference type="EMBL" id="OAPG01000007">
    <property type="protein sequence ID" value="SNX84825.1"/>
    <property type="molecule type" value="Genomic_DNA"/>
</dbReference>